<dbReference type="SUPFAM" id="SSF49764">
    <property type="entry name" value="HSP20-like chaperones"/>
    <property type="match status" value="1"/>
</dbReference>
<keyword evidence="9" id="KW-1185">Reference proteome</keyword>
<evidence type="ECO:0000256" key="1">
    <source>
        <dbReference type="ARBA" id="ARBA00004162"/>
    </source>
</evidence>
<protein>
    <recommendedName>
        <fullName evidence="7">SHSP domain-containing protein</fullName>
    </recommendedName>
</protein>
<feature type="domain" description="SHSP" evidence="7">
    <location>
        <begin position="13"/>
        <end position="118"/>
    </location>
</feature>
<proteinExistence type="inferred from homology"/>
<evidence type="ECO:0000256" key="6">
    <source>
        <dbReference type="SAM" id="MobiDB-lite"/>
    </source>
</evidence>
<dbReference type="Proteomes" id="UP000825729">
    <property type="component" value="Unassembled WGS sequence"/>
</dbReference>
<dbReference type="EMBL" id="JAINDJ010000003">
    <property type="protein sequence ID" value="KAG9452096.1"/>
    <property type="molecule type" value="Genomic_DNA"/>
</dbReference>
<comment type="similarity">
    <text evidence="4 5">Belongs to the small heat shock protein (HSP20) family.</text>
</comment>
<dbReference type="GO" id="GO:0006952">
    <property type="term" value="P:defense response"/>
    <property type="evidence" value="ECO:0007669"/>
    <property type="project" value="UniProtKB-KW"/>
</dbReference>
<evidence type="ECO:0000256" key="2">
    <source>
        <dbReference type="ARBA" id="ARBA00022475"/>
    </source>
</evidence>
<evidence type="ECO:0000313" key="8">
    <source>
        <dbReference type="EMBL" id="KAG9452096.1"/>
    </source>
</evidence>
<keyword evidence="2" id="KW-0472">Membrane</keyword>
<organism evidence="8 9">
    <name type="scientific">Aristolochia fimbriata</name>
    <name type="common">White veined hardy Dutchman's pipe vine</name>
    <dbReference type="NCBI Taxonomy" id="158543"/>
    <lineage>
        <taxon>Eukaryota</taxon>
        <taxon>Viridiplantae</taxon>
        <taxon>Streptophyta</taxon>
        <taxon>Embryophyta</taxon>
        <taxon>Tracheophyta</taxon>
        <taxon>Spermatophyta</taxon>
        <taxon>Magnoliopsida</taxon>
        <taxon>Magnoliidae</taxon>
        <taxon>Piperales</taxon>
        <taxon>Aristolochiaceae</taxon>
        <taxon>Aristolochia</taxon>
    </lineage>
</organism>
<dbReference type="PANTHER" id="PTHR43670:SF132">
    <property type="entry name" value="OS03G0157600 PROTEIN"/>
    <property type="match status" value="1"/>
</dbReference>
<feature type="region of interest" description="Disordered" evidence="6">
    <location>
        <begin position="111"/>
        <end position="186"/>
    </location>
</feature>
<gene>
    <name evidence="8" type="ORF">H6P81_005000</name>
</gene>
<comment type="subcellular location">
    <subcellularLocation>
        <location evidence="1">Cell membrane</location>
        <topology evidence="1">Single-pass membrane protein</topology>
    </subcellularLocation>
</comment>
<dbReference type="InterPro" id="IPR002068">
    <property type="entry name" value="A-crystallin/Hsp20_dom"/>
</dbReference>
<keyword evidence="2" id="KW-1003">Cell membrane</keyword>
<sequence length="241" mass="26853">MEIDKVHNDGSDRVYEHIRPSAGWIRYSESNTLVLDLPGFKDIEELNLDIGRDTGNLNISGERHVSGPKWIRFRRVFRIPENSSLDEVRAMLEEGVLYVTIPKTTTRVLIPLPPQQQQPPSPPQQQQQPPPPPQQQQQPPPPPPPPASSQVPEIRRTVTRKVTFKEPTKVESGKDSAETEEDDSPTAVVTLVPETVPKPGWGGLVQVLLEKKVALAFTVGVGVGAFLGFKFKPRENNRNSN</sequence>
<evidence type="ECO:0000256" key="3">
    <source>
        <dbReference type="ARBA" id="ARBA00022821"/>
    </source>
</evidence>
<keyword evidence="3" id="KW-0611">Plant defense</keyword>
<dbReference type="Gene3D" id="2.60.40.790">
    <property type="match status" value="1"/>
</dbReference>
<feature type="compositionally biased region" description="Basic and acidic residues" evidence="6">
    <location>
        <begin position="163"/>
        <end position="177"/>
    </location>
</feature>
<evidence type="ECO:0000313" key="9">
    <source>
        <dbReference type="Proteomes" id="UP000825729"/>
    </source>
</evidence>
<feature type="compositionally biased region" description="Pro residues" evidence="6">
    <location>
        <begin position="111"/>
        <end position="147"/>
    </location>
</feature>
<evidence type="ECO:0000259" key="7">
    <source>
        <dbReference type="PROSITE" id="PS01031"/>
    </source>
</evidence>
<dbReference type="GO" id="GO:0034605">
    <property type="term" value="P:cellular response to heat"/>
    <property type="evidence" value="ECO:0007669"/>
    <property type="project" value="TreeGrafter"/>
</dbReference>
<accession>A0AAV7EW57</accession>
<dbReference type="InterPro" id="IPR008978">
    <property type="entry name" value="HSP20-like_chaperone"/>
</dbReference>
<dbReference type="PANTHER" id="PTHR43670">
    <property type="entry name" value="HEAT SHOCK PROTEIN 26"/>
    <property type="match status" value="1"/>
</dbReference>
<dbReference type="Pfam" id="PF00011">
    <property type="entry name" value="HSP20"/>
    <property type="match status" value="1"/>
</dbReference>
<evidence type="ECO:0000256" key="4">
    <source>
        <dbReference type="PROSITE-ProRule" id="PRU00285"/>
    </source>
</evidence>
<comment type="caution">
    <text evidence="8">The sequence shown here is derived from an EMBL/GenBank/DDBJ whole genome shotgun (WGS) entry which is preliminary data.</text>
</comment>
<evidence type="ECO:0000256" key="5">
    <source>
        <dbReference type="RuleBase" id="RU003616"/>
    </source>
</evidence>
<dbReference type="CDD" id="cd06464">
    <property type="entry name" value="ACD_sHsps-like"/>
    <property type="match status" value="1"/>
</dbReference>
<reference evidence="8 9" key="1">
    <citation type="submission" date="2021-07" db="EMBL/GenBank/DDBJ databases">
        <title>The Aristolochia fimbriata genome: insights into angiosperm evolution, floral development and chemical biosynthesis.</title>
        <authorList>
            <person name="Jiao Y."/>
        </authorList>
    </citation>
    <scope>NUCLEOTIDE SEQUENCE [LARGE SCALE GENOMIC DNA]</scope>
    <source>
        <strain evidence="8">IBCAS-2021</strain>
        <tissue evidence="8">Leaf</tissue>
    </source>
</reference>
<name>A0AAV7EW57_ARIFI</name>
<dbReference type="AlphaFoldDB" id="A0AAV7EW57"/>
<dbReference type="GO" id="GO:0005886">
    <property type="term" value="C:plasma membrane"/>
    <property type="evidence" value="ECO:0007669"/>
    <property type="project" value="UniProtKB-SubCell"/>
</dbReference>
<dbReference type="PROSITE" id="PS01031">
    <property type="entry name" value="SHSP"/>
    <property type="match status" value="1"/>
</dbReference>